<dbReference type="PANTHER" id="PTHR43569:SF2">
    <property type="entry name" value="AMIDOHYDROLASE-RELATED DOMAIN-CONTAINING PROTEIN"/>
    <property type="match status" value="1"/>
</dbReference>
<dbReference type="Proteomes" id="UP001163203">
    <property type="component" value="Chromosome"/>
</dbReference>
<dbReference type="RefSeq" id="WP_268759458.1">
    <property type="nucleotide sequence ID" value="NZ_CP113836.1"/>
</dbReference>
<name>A0ABY7BBK5_9PSEU</name>
<sequence>MTTEQTEQTEQTERVVDAHLHLWDLSVSDYSWLPPGGPLHTTFTAERARAELDAAGVAAAILVQAEDSEADTEFMLGQARRHDWIAGVVGWARLEDPTTAERQLDRWREGTTALCGVRHLVHDDPRDEFLALPGVRRSLALLAEAGLPFDVPDAWPRHLAGVAGLAAALPGLTIVVDHLGKPPRDRDSFAAWRETLRTVAERPNTVAKLSGLQVRGEPFTVDAVRPAVETAFELFGPQRLMYGGDWPMTEPFGGYGQAWSVLSRLLGELSGAERARVLSGTASAVYGVASPAPERVR</sequence>
<dbReference type="Gene3D" id="3.20.20.140">
    <property type="entry name" value="Metal-dependent hydrolases"/>
    <property type="match status" value="1"/>
</dbReference>
<feature type="domain" description="Amidohydrolase-related" evidence="2">
    <location>
        <begin position="16"/>
        <end position="287"/>
    </location>
</feature>
<reference evidence="3" key="1">
    <citation type="submission" date="2022-11" db="EMBL/GenBank/DDBJ databases">
        <authorList>
            <person name="Mo P."/>
        </authorList>
    </citation>
    <scope>NUCLEOTIDE SEQUENCE</scope>
    <source>
        <strain evidence="3">HUAS 11-8</strain>
    </source>
</reference>
<evidence type="ECO:0000259" key="2">
    <source>
        <dbReference type="Pfam" id="PF04909"/>
    </source>
</evidence>
<protein>
    <submittedName>
        <fullName evidence="3">Amidohydrolase family protein</fullName>
    </submittedName>
</protein>
<evidence type="ECO:0000313" key="4">
    <source>
        <dbReference type="Proteomes" id="UP001163203"/>
    </source>
</evidence>
<dbReference type="PANTHER" id="PTHR43569">
    <property type="entry name" value="AMIDOHYDROLASE"/>
    <property type="match status" value="1"/>
</dbReference>
<comment type="similarity">
    <text evidence="1">Belongs to the metallo-dependent hydrolases superfamily.</text>
</comment>
<dbReference type="EMBL" id="CP113836">
    <property type="protein sequence ID" value="WAL69372.1"/>
    <property type="molecule type" value="Genomic_DNA"/>
</dbReference>
<dbReference type="Pfam" id="PF04909">
    <property type="entry name" value="Amidohydro_2"/>
    <property type="match status" value="1"/>
</dbReference>
<dbReference type="InterPro" id="IPR052350">
    <property type="entry name" value="Metallo-dep_Lactonases"/>
</dbReference>
<gene>
    <name evidence="3" type="ORF">ORV05_16875</name>
</gene>
<dbReference type="InterPro" id="IPR006680">
    <property type="entry name" value="Amidohydro-rel"/>
</dbReference>
<dbReference type="InterPro" id="IPR032466">
    <property type="entry name" value="Metal_Hydrolase"/>
</dbReference>
<proteinExistence type="inferred from homology"/>
<evidence type="ECO:0000256" key="1">
    <source>
        <dbReference type="ARBA" id="ARBA00038310"/>
    </source>
</evidence>
<dbReference type="SUPFAM" id="SSF51556">
    <property type="entry name" value="Metallo-dependent hydrolases"/>
    <property type="match status" value="1"/>
</dbReference>
<evidence type="ECO:0000313" key="3">
    <source>
        <dbReference type="EMBL" id="WAL69372.1"/>
    </source>
</evidence>
<organism evidence="3 4">
    <name type="scientific">Amycolatopsis cynarae</name>
    <dbReference type="NCBI Taxonomy" id="2995223"/>
    <lineage>
        <taxon>Bacteria</taxon>
        <taxon>Bacillati</taxon>
        <taxon>Actinomycetota</taxon>
        <taxon>Actinomycetes</taxon>
        <taxon>Pseudonocardiales</taxon>
        <taxon>Pseudonocardiaceae</taxon>
        <taxon>Amycolatopsis</taxon>
    </lineage>
</organism>
<accession>A0ABY7BBK5</accession>
<keyword evidence="4" id="KW-1185">Reference proteome</keyword>